<feature type="binding site" evidence="7">
    <location>
        <position position="32"/>
    </location>
    <ligand>
        <name>substrate</name>
    </ligand>
</feature>
<dbReference type="SUPFAM" id="SSF52540">
    <property type="entry name" value="P-loop containing nucleoside triphosphate hydrolases"/>
    <property type="match status" value="1"/>
</dbReference>
<dbReference type="GO" id="GO:0009423">
    <property type="term" value="P:chorismate biosynthetic process"/>
    <property type="evidence" value="ECO:0007669"/>
    <property type="project" value="UniProtKB-UniRule"/>
</dbReference>
<evidence type="ECO:0000313" key="8">
    <source>
        <dbReference type="EMBL" id="SHJ30495.1"/>
    </source>
</evidence>
<gene>
    <name evidence="7" type="primary">aroK</name>
    <name evidence="8" type="ORF">SAMN04488513_103365</name>
</gene>
<dbReference type="Pfam" id="PF01202">
    <property type="entry name" value="SKI"/>
    <property type="match status" value="1"/>
</dbReference>
<keyword evidence="7" id="KW-0963">Cytoplasm</keyword>
<accession>A0A1M6I7X1</accession>
<dbReference type="Proteomes" id="UP000184543">
    <property type="component" value="Unassembled WGS sequence"/>
</dbReference>
<keyword evidence="1 7" id="KW-0028">Amino-acid biosynthesis</keyword>
<evidence type="ECO:0000256" key="4">
    <source>
        <dbReference type="ARBA" id="ARBA00022777"/>
    </source>
</evidence>
<evidence type="ECO:0000313" key="9">
    <source>
        <dbReference type="Proteomes" id="UP000184543"/>
    </source>
</evidence>
<evidence type="ECO:0000256" key="3">
    <source>
        <dbReference type="ARBA" id="ARBA00022741"/>
    </source>
</evidence>
<dbReference type="UniPathway" id="UPA00053">
    <property type="reaction ID" value="UER00088"/>
</dbReference>
<dbReference type="EC" id="2.7.1.71" evidence="7"/>
<feature type="binding site" evidence="7">
    <location>
        <begin position="10"/>
        <end position="15"/>
    </location>
    <ligand>
        <name>ATP</name>
        <dbReference type="ChEBI" id="CHEBI:30616"/>
    </ligand>
</feature>
<dbReference type="AlphaFoldDB" id="A0A1M6I7X1"/>
<keyword evidence="6 7" id="KW-0057">Aromatic amino acid biosynthesis</keyword>
<keyword evidence="7" id="KW-0479">Metal-binding</keyword>
<dbReference type="PANTHER" id="PTHR21087:SF16">
    <property type="entry name" value="SHIKIMATE KINASE 1, CHLOROPLASTIC"/>
    <property type="match status" value="1"/>
</dbReference>
<feature type="binding site" evidence="7">
    <location>
        <position position="119"/>
    </location>
    <ligand>
        <name>ATP</name>
        <dbReference type="ChEBI" id="CHEBI:30616"/>
    </ligand>
</feature>
<keyword evidence="9" id="KW-1185">Reference proteome</keyword>
<feature type="binding site" evidence="7">
    <location>
        <position position="14"/>
    </location>
    <ligand>
        <name>Mg(2+)</name>
        <dbReference type="ChEBI" id="CHEBI:18420"/>
    </ligand>
</feature>
<evidence type="ECO:0000256" key="6">
    <source>
        <dbReference type="ARBA" id="ARBA00023141"/>
    </source>
</evidence>
<proteinExistence type="inferred from homology"/>
<dbReference type="PANTHER" id="PTHR21087">
    <property type="entry name" value="SHIKIMATE KINASE"/>
    <property type="match status" value="1"/>
</dbReference>
<keyword evidence="7" id="KW-0460">Magnesium</keyword>
<dbReference type="GO" id="GO:0005829">
    <property type="term" value="C:cytosol"/>
    <property type="evidence" value="ECO:0007669"/>
    <property type="project" value="TreeGrafter"/>
</dbReference>
<dbReference type="InterPro" id="IPR031322">
    <property type="entry name" value="Shikimate/glucono_kinase"/>
</dbReference>
<name>A0A1M6I7X1_9FLAO</name>
<evidence type="ECO:0000256" key="1">
    <source>
        <dbReference type="ARBA" id="ARBA00022605"/>
    </source>
</evidence>
<dbReference type="STRING" id="192903.SAMN04488513_103365"/>
<dbReference type="GO" id="GO:0000287">
    <property type="term" value="F:magnesium ion binding"/>
    <property type="evidence" value="ECO:0007669"/>
    <property type="project" value="UniProtKB-UniRule"/>
</dbReference>
<dbReference type="InterPro" id="IPR000623">
    <property type="entry name" value="Shikimate_kinase/TSH1"/>
</dbReference>
<keyword evidence="2 7" id="KW-0808">Transferase</keyword>
<protein>
    <recommendedName>
        <fullName evidence="7">Shikimate kinase</fullName>
        <shortName evidence="7">SK</shortName>
        <ecNumber evidence="7">2.7.1.71</ecNumber>
    </recommendedName>
</protein>
<organism evidence="8 9">
    <name type="scientific">Pseudozobellia thermophila</name>
    <dbReference type="NCBI Taxonomy" id="192903"/>
    <lineage>
        <taxon>Bacteria</taxon>
        <taxon>Pseudomonadati</taxon>
        <taxon>Bacteroidota</taxon>
        <taxon>Flavobacteriia</taxon>
        <taxon>Flavobacteriales</taxon>
        <taxon>Flavobacteriaceae</taxon>
        <taxon>Pseudozobellia</taxon>
    </lineage>
</organism>
<comment type="subunit">
    <text evidence="7">Monomer.</text>
</comment>
<comment type="subcellular location">
    <subcellularLocation>
        <location evidence="7">Cytoplasm</location>
    </subcellularLocation>
</comment>
<comment type="cofactor">
    <cofactor evidence="7">
        <name>Mg(2+)</name>
        <dbReference type="ChEBI" id="CHEBI:18420"/>
    </cofactor>
    <text evidence="7">Binds 1 Mg(2+) ion per subunit.</text>
</comment>
<keyword evidence="4 7" id="KW-0418">Kinase</keyword>
<comment type="catalytic activity">
    <reaction evidence="7">
        <text>shikimate + ATP = 3-phosphoshikimate + ADP + H(+)</text>
        <dbReference type="Rhea" id="RHEA:13121"/>
        <dbReference type="ChEBI" id="CHEBI:15378"/>
        <dbReference type="ChEBI" id="CHEBI:30616"/>
        <dbReference type="ChEBI" id="CHEBI:36208"/>
        <dbReference type="ChEBI" id="CHEBI:145989"/>
        <dbReference type="ChEBI" id="CHEBI:456216"/>
        <dbReference type="EC" id="2.7.1.71"/>
    </reaction>
</comment>
<dbReference type="CDD" id="cd00464">
    <property type="entry name" value="SK"/>
    <property type="match status" value="1"/>
</dbReference>
<evidence type="ECO:0000256" key="5">
    <source>
        <dbReference type="ARBA" id="ARBA00022840"/>
    </source>
</evidence>
<reference evidence="9" key="1">
    <citation type="submission" date="2016-11" db="EMBL/GenBank/DDBJ databases">
        <authorList>
            <person name="Varghese N."/>
            <person name="Submissions S."/>
        </authorList>
    </citation>
    <scope>NUCLEOTIDE SEQUENCE [LARGE SCALE GENOMIC DNA]</scope>
    <source>
        <strain evidence="9">DSM 19858</strain>
    </source>
</reference>
<dbReference type="GO" id="GO:0005524">
    <property type="term" value="F:ATP binding"/>
    <property type="evidence" value="ECO:0007669"/>
    <property type="project" value="UniProtKB-UniRule"/>
</dbReference>
<feature type="binding site" evidence="7">
    <location>
        <position position="141"/>
    </location>
    <ligand>
        <name>substrate</name>
    </ligand>
</feature>
<keyword evidence="5 7" id="KW-0067">ATP-binding</keyword>
<dbReference type="OrthoDB" id="9800332at2"/>
<feature type="binding site" evidence="7">
    <location>
        <position position="79"/>
    </location>
    <ligand>
        <name>substrate</name>
    </ligand>
</feature>
<comment type="caution">
    <text evidence="7">Lacks conserved residue(s) required for the propagation of feature annotation.</text>
</comment>
<dbReference type="RefSeq" id="WP_072993831.1">
    <property type="nucleotide sequence ID" value="NZ_FQYU01000003.1"/>
</dbReference>
<dbReference type="GO" id="GO:0009073">
    <property type="term" value="P:aromatic amino acid family biosynthetic process"/>
    <property type="evidence" value="ECO:0007669"/>
    <property type="project" value="UniProtKB-KW"/>
</dbReference>
<dbReference type="GO" id="GO:0008652">
    <property type="term" value="P:amino acid biosynthetic process"/>
    <property type="evidence" value="ECO:0007669"/>
    <property type="project" value="UniProtKB-KW"/>
</dbReference>
<feature type="binding site" evidence="7">
    <location>
        <position position="56"/>
    </location>
    <ligand>
        <name>substrate</name>
    </ligand>
</feature>
<comment type="similarity">
    <text evidence="7">Belongs to the shikimate kinase family.</text>
</comment>
<evidence type="ECO:0000256" key="7">
    <source>
        <dbReference type="HAMAP-Rule" id="MF_00109"/>
    </source>
</evidence>
<dbReference type="HAMAP" id="MF_00109">
    <property type="entry name" value="Shikimate_kinase"/>
    <property type="match status" value="1"/>
</dbReference>
<evidence type="ECO:0000256" key="2">
    <source>
        <dbReference type="ARBA" id="ARBA00022679"/>
    </source>
</evidence>
<dbReference type="PRINTS" id="PR01100">
    <property type="entry name" value="SHIKIMTKNASE"/>
</dbReference>
<dbReference type="GO" id="GO:0004765">
    <property type="term" value="F:shikimate kinase activity"/>
    <property type="evidence" value="ECO:0007669"/>
    <property type="project" value="UniProtKB-UniRule"/>
</dbReference>
<dbReference type="Gene3D" id="3.40.50.300">
    <property type="entry name" value="P-loop containing nucleotide triphosphate hydrolases"/>
    <property type="match status" value="1"/>
</dbReference>
<sequence>MKIVLLGYMGSGKSTIGKLLAQNMKLQFLDLDDCIEEGEGMDIPEIFKSKGELYFRKREFHYLEEVLNGKDNFVLSTGGGTPCYGKNMETILGATNNVVYLKVSIPGLVARLSKEKSERPLIRDIPDEELPEFIGKHLFERNAFYNRAHCIVVGDNKTPDEIALEIEGSIL</sequence>
<keyword evidence="3 7" id="KW-0547">Nucleotide-binding</keyword>
<dbReference type="EMBL" id="FQYU01000003">
    <property type="protein sequence ID" value="SHJ30495.1"/>
    <property type="molecule type" value="Genomic_DNA"/>
</dbReference>
<comment type="pathway">
    <text evidence="7">Metabolic intermediate biosynthesis; chorismate biosynthesis; chorismate from D-erythrose 4-phosphate and phosphoenolpyruvate: step 5/7.</text>
</comment>
<dbReference type="InterPro" id="IPR027417">
    <property type="entry name" value="P-loop_NTPase"/>
</dbReference>
<comment type="function">
    <text evidence="7">Catalyzes the specific phosphorylation of the 3-hydroxyl group of shikimic acid using ATP as a cosubstrate.</text>
</comment>